<dbReference type="GO" id="GO:0016887">
    <property type="term" value="F:ATP hydrolysis activity"/>
    <property type="evidence" value="ECO:0007669"/>
    <property type="project" value="InterPro"/>
</dbReference>
<dbReference type="SUPFAM" id="SSF52540">
    <property type="entry name" value="P-loop containing nucleoside triphosphate hydrolases"/>
    <property type="match status" value="1"/>
</dbReference>
<keyword evidence="1" id="KW-0813">Transport</keyword>
<dbReference type="FunFam" id="3.40.50.300:FF:000042">
    <property type="entry name" value="Maltose/maltodextrin ABC transporter, ATP-binding protein"/>
    <property type="match status" value="1"/>
</dbReference>
<evidence type="ECO:0000256" key="2">
    <source>
        <dbReference type="ARBA" id="ARBA00022475"/>
    </source>
</evidence>
<dbReference type="GO" id="GO:0140359">
    <property type="term" value="F:ABC-type transporter activity"/>
    <property type="evidence" value="ECO:0007669"/>
    <property type="project" value="UniProtKB-ARBA"/>
</dbReference>
<dbReference type="PROSITE" id="PS50893">
    <property type="entry name" value="ABC_TRANSPORTER_2"/>
    <property type="match status" value="1"/>
</dbReference>
<reference evidence="9" key="1">
    <citation type="journal article" date="2017" name="Med. Chem. Commun.">
        <title>Nonomuraea sp. ATCC 55076 harbours the largest actinomycete chromosome to date and the kistamicin biosynthetic gene cluster.</title>
        <authorList>
            <person name="Nazari B."/>
            <person name="Forneris C.C."/>
            <person name="Gibson M.I."/>
            <person name="Moon K."/>
            <person name="Schramma K.R."/>
            <person name="Seyedsayamdost M.R."/>
        </authorList>
    </citation>
    <scope>NUCLEOTIDE SEQUENCE [LARGE SCALE GENOMIC DNA]</scope>
    <source>
        <strain evidence="9">ATCC 55076</strain>
    </source>
</reference>
<dbReference type="InterPro" id="IPR003593">
    <property type="entry name" value="AAA+_ATPase"/>
</dbReference>
<dbReference type="KEGG" id="noa:BKM31_06440"/>
<dbReference type="Pfam" id="PF08402">
    <property type="entry name" value="TOBE_2"/>
    <property type="match status" value="1"/>
</dbReference>
<evidence type="ECO:0000313" key="9">
    <source>
        <dbReference type="Proteomes" id="UP000190797"/>
    </source>
</evidence>
<keyword evidence="4" id="KW-0067">ATP-binding</keyword>
<evidence type="ECO:0000256" key="4">
    <source>
        <dbReference type="ARBA" id="ARBA00022840"/>
    </source>
</evidence>
<keyword evidence="3" id="KW-0547">Nucleotide-binding</keyword>
<dbReference type="Proteomes" id="UP000190797">
    <property type="component" value="Chromosome"/>
</dbReference>
<evidence type="ECO:0000256" key="3">
    <source>
        <dbReference type="ARBA" id="ARBA00022741"/>
    </source>
</evidence>
<dbReference type="PROSITE" id="PS00211">
    <property type="entry name" value="ABC_TRANSPORTER_1"/>
    <property type="match status" value="1"/>
</dbReference>
<dbReference type="InterPro" id="IPR013611">
    <property type="entry name" value="Transp-assoc_OB_typ2"/>
</dbReference>
<sequence>MTRPGKEKPVITLHALTKTFPGGVHALDDIHLTIADGEFFALLGPSGCGKTTLLRTIAGLETPTRGTVHIDGRDATPLPPGQRDVAMVFQDYAIFPHMDVTTNIAYPLRIKKVPRAERTAKAADVAARLSLTDLLHRRPAELSGGQQQRVALARAIACHPTAFLFDEPLSNLDARLRLEARTFLKRLQRELAVTTVFVTHDQAEALALADRIAVMSAGRMIQVATPAEIFHRPATTFVASFIGSTPMNLLPARATDAALHVAGATLPLPAPVQDGHLTYGVRPEYMTLSPTERPDAFPGTVSVHENLGTHTLVTLETPATLIQAVVPEGDEPPLGTPAWAVPRRALLYRDDTLLTTL</sequence>
<feature type="domain" description="ABC transporter" evidence="7">
    <location>
        <begin position="11"/>
        <end position="242"/>
    </location>
</feature>
<keyword evidence="9" id="KW-1185">Reference proteome</keyword>
<dbReference type="GO" id="GO:0055052">
    <property type="term" value="C:ATP-binding cassette (ABC) transporter complex, substrate-binding subunit-containing"/>
    <property type="evidence" value="ECO:0007669"/>
    <property type="project" value="TreeGrafter"/>
</dbReference>
<keyword evidence="6" id="KW-0472">Membrane</keyword>
<dbReference type="AlphaFoldDB" id="A0A1U9ZTA9"/>
<evidence type="ECO:0000256" key="1">
    <source>
        <dbReference type="ARBA" id="ARBA00022448"/>
    </source>
</evidence>
<evidence type="ECO:0000256" key="6">
    <source>
        <dbReference type="ARBA" id="ARBA00023136"/>
    </source>
</evidence>
<dbReference type="InterPro" id="IPR003439">
    <property type="entry name" value="ABC_transporter-like_ATP-bd"/>
</dbReference>
<dbReference type="Pfam" id="PF00005">
    <property type="entry name" value="ABC_tran"/>
    <property type="match status" value="1"/>
</dbReference>
<keyword evidence="5" id="KW-1278">Translocase</keyword>
<keyword evidence="2" id="KW-1003">Cell membrane</keyword>
<evidence type="ECO:0000313" key="8">
    <source>
        <dbReference type="EMBL" id="AQZ61173.1"/>
    </source>
</evidence>
<dbReference type="PANTHER" id="PTHR43875:SF15">
    <property type="entry name" value="TREHALOSE IMPORT ATP-BINDING PROTEIN SUGC"/>
    <property type="match status" value="1"/>
</dbReference>
<dbReference type="Gene3D" id="2.40.50.140">
    <property type="entry name" value="Nucleic acid-binding proteins"/>
    <property type="match status" value="1"/>
</dbReference>
<dbReference type="InterPro" id="IPR047641">
    <property type="entry name" value="ABC_transpr_MalK/UgpC-like"/>
</dbReference>
<dbReference type="SUPFAM" id="SSF50331">
    <property type="entry name" value="MOP-like"/>
    <property type="match status" value="1"/>
</dbReference>
<dbReference type="InterPro" id="IPR027417">
    <property type="entry name" value="P-loop_NTPase"/>
</dbReference>
<protein>
    <submittedName>
        <fullName evidence="8">ABC transporter</fullName>
    </submittedName>
</protein>
<dbReference type="SMART" id="SM00382">
    <property type="entry name" value="AAA"/>
    <property type="match status" value="1"/>
</dbReference>
<dbReference type="GO" id="GO:0005524">
    <property type="term" value="F:ATP binding"/>
    <property type="evidence" value="ECO:0007669"/>
    <property type="project" value="UniProtKB-KW"/>
</dbReference>
<gene>
    <name evidence="8" type="ORF">BKM31_06440</name>
</gene>
<organism evidence="8 9">
    <name type="scientific">[Actinomadura] parvosata subsp. kistnae</name>
    <dbReference type="NCBI Taxonomy" id="1909395"/>
    <lineage>
        <taxon>Bacteria</taxon>
        <taxon>Bacillati</taxon>
        <taxon>Actinomycetota</taxon>
        <taxon>Actinomycetes</taxon>
        <taxon>Streptosporangiales</taxon>
        <taxon>Streptosporangiaceae</taxon>
        <taxon>Nonomuraea</taxon>
    </lineage>
</organism>
<dbReference type="InterPro" id="IPR017871">
    <property type="entry name" value="ABC_transporter-like_CS"/>
</dbReference>
<evidence type="ECO:0000259" key="7">
    <source>
        <dbReference type="PROSITE" id="PS50893"/>
    </source>
</evidence>
<dbReference type="InterPro" id="IPR012340">
    <property type="entry name" value="NA-bd_OB-fold"/>
</dbReference>
<name>A0A1U9ZTA9_9ACTN</name>
<proteinExistence type="predicted"/>
<dbReference type="Gene3D" id="3.40.50.300">
    <property type="entry name" value="P-loop containing nucleotide triphosphate hydrolases"/>
    <property type="match status" value="1"/>
</dbReference>
<evidence type="ECO:0000256" key="5">
    <source>
        <dbReference type="ARBA" id="ARBA00022967"/>
    </source>
</evidence>
<dbReference type="InterPro" id="IPR008995">
    <property type="entry name" value="Mo/tungstate-bd_C_term_dom"/>
</dbReference>
<dbReference type="EMBL" id="CP017717">
    <property type="protein sequence ID" value="AQZ61173.1"/>
    <property type="molecule type" value="Genomic_DNA"/>
</dbReference>
<dbReference type="STRING" id="1909395.BKM31_06440"/>
<dbReference type="PANTHER" id="PTHR43875">
    <property type="entry name" value="MALTODEXTRIN IMPORT ATP-BINDING PROTEIN MSMX"/>
    <property type="match status" value="1"/>
</dbReference>
<accession>A0A1U9ZTA9</accession>